<dbReference type="OrthoDB" id="9768177at2"/>
<dbReference type="EMBL" id="CP002305">
    <property type="protein sequence ID" value="ADQ15800.1"/>
    <property type="molecule type" value="Genomic_DNA"/>
</dbReference>
<dbReference type="Pfam" id="PF13715">
    <property type="entry name" value="CarbopepD_reg_2"/>
    <property type="match status" value="1"/>
</dbReference>
<keyword evidence="10" id="KW-0732">Signal</keyword>
<dbReference type="PROSITE" id="PS52016">
    <property type="entry name" value="TONB_DEPENDENT_REC_3"/>
    <property type="match status" value="1"/>
</dbReference>
<evidence type="ECO:0000256" key="9">
    <source>
        <dbReference type="RuleBase" id="RU003357"/>
    </source>
</evidence>
<evidence type="ECO:0000256" key="10">
    <source>
        <dbReference type="SAM" id="SignalP"/>
    </source>
</evidence>
<keyword evidence="14" id="KW-1185">Reference proteome</keyword>
<keyword evidence="4 8" id="KW-0812">Transmembrane</keyword>
<dbReference type="InterPro" id="IPR012910">
    <property type="entry name" value="Plug_dom"/>
</dbReference>
<evidence type="ECO:0000256" key="6">
    <source>
        <dbReference type="ARBA" id="ARBA00023136"/>
    </source>
</evidence>
<proteinExistence type="inferred from homology"/>
<evidence type="ECO:0000256" key="4">
    <source>
        <dbReference type="ARBA" id="ARBA00022692"/>
    </source>
</evidence>
<dbReference type="InterPro" id="IPR023997">
    <property type="entry name" value="TonB-dep_OMP_SusC/RagA_CS"/>
</dbReference>
<keyword evidence="3 8" id="KW-1134">Transmembrane beta strand</keyword>
<comment type="similarity">
    <text evidence="8 9">Belongs to the TonB-dependent receptor family.</text>
</comment>
<dbReference type="GO" id="GO:0009279">
    <property type="term" value="C:cell outer membrane"/>
    <property type="evidence" value="ECO:0007669"/>
    <property type="project" value="UniProtKB-SubCell"/>
</dbReference>
<dbReference type="HOGENOM" id="CLU_004317_0_2_10"/>
<evidence type="ECO:0000313" key="14">
    <source>
        <dbReference type="Proteomes" id="UP000007435"/>
    </source>
</evidence>
<dbReference type="InterPro" id="IPR000531">
    <property type="entry name" value="Beta-barrel_TonB"/>
</dbReference>
<dbReference type="Gene3D" id="2.40.170.20">
    <property type="entry name" value="TonB-dependent receptor, beta-barrel domain"/>
    <property type="match status" value="1"/>
</dbReference>
<dbReference type="SUPFAM" id="SSF56935">
    <property type="entry name" value="Porins"/>
    <property type="match status" value="1"/>
</dbReference>
<keyword evidence="6 8" id="KW-0472">Membrane</keyword>
<name>E4RRH1_LEAB4</name>
<dbReference type="Pfam" id="PF00593">
    <property type="entry name" value="TonB_dep_Rec_b-barrel"/>
    <property type="match status" value="1"/>
</dbReference>
<gene>
    <name evidence="13" type="ordered locus">Lbys_0004</name>
</gene>
<dbReference type="Proteomes" id="UP000007435">
    <property type="component" value="Chromosome"/>
</dbReference>
<keyword evidence="13" id="KW-0675">Receptor</keyword>
<dbReference type="STRING" id="649349.Lbys_0004"/>
<evidence type="ECO:0000256" key="1">
    <source>
        <dbReference type="ARBA" id="ARBA00004571"/>
    </source>
</evidence>
<dbReference type="Gene3D" id="2.60.40.1120">
    <property type="entry name" value="Carboxypeptidase-like, regulatory domain"/>
    <property type="match status" value="1"/>
</dbReference>
<dbReference type="InterPro" id="IPR008969">
    <property type="entry name" value="CarboxyPept-like_regulatory"/>
</dbReference>
<evidence type="ECO:0000256" key="7">
    <source>
        <dbReference type="ARBA" id="ARBA00023237"/>
    </source>
</evidence>
<feature type="chain" id="PRO_5003185697" evidence="10">
    <location>
        <begin position="26"/>
        <end position="990"/>
    </location>
</feature>
<keyword evidence="5 9" id="KW-0798">TonB box</keyword>
<feature type="domain" description="TonB-dependent receptor plug" evidence="12">
    <location>
        <begin position="116"/>
        <end position="224"/>
    </location>
</feature>
<evidence type="ECO:0000256" key="8">
    <source>
        <dbReference type="PROSITE-ProRule" id="PRU01360"/>
    </source>
</evidence>
<dbReference type="InterPro" id="IPR036942">
    <property type="entry name" value="Beta-barrel_TonB_sf"/>
</dbReference>
<dbReference type="Gene3D" id="2.170.130.10">
    <property type="entry name" value="TonB-dependent receptor, plug domain"/>
    <property type="match status" value="1"/>
</dbReference>
<dbReference type="InterPro" id="IPR037066">
    <property type="entry name" value="Plug_dom_sf"/>
</dbReference>
<evidence type="ECO:0000256" key="2">
    <source>
        <dbReference type="ARBA" id="ARBA00022448"/>
    </source>
</evidence>
<evidence type="ECO:0000256" key="5">
    <source>
        <dbReference type="ARBA" id="ARBA00023077"/>
    </source>
</evidence>
<comment type="subcellular location">
    <subcellularLocation>
        <location evidence="1 8">Cell outer membrane</location>
        <topology evidence="1 8">Multi-pass membrane protein</topology>
    </subcellularLocation>
</comment>
<reference key="1">
    <citation type="submission" date="2010-11" db="EMBL/GenBank/DDBJ databases">
        <title>The complete genome of Leadbetterella byssophila DSM 17132.</title>
        <authorList>
            <consortium name="US DOE Joint Genome Institute (JGI-PGF)"/>
            <person name="Lucas S."/>
            <person name="Copeland A."/>
            <person name="Lapidus A."/>
            <person name="Glavina del Rio T."/>
            <person name="Dalin E."/>
            <person name="Tice H."/>
            <person name="Bruce D."/>
            <person name="Goodwin L."/>
            <person name="Pitluck S."/>
            <person name="Kyrpides N."/>
            <person name="Mavromatis K."/>
            <person name="Ivanova N."/>
            <person name="Teshima H."/>
            <person name="Brettin T."/>
            <person name="Detter J.C."/>
            <person name="Han C."/>
            <person name="Tapia R."/>
            <person name="Land M."/>
            <person name="Hauser L."/>
            <person name="Markowitz V."/>
            <person name="Cheng J.-F."/>
            <person name="Hugenholtz P."/>
            <person name="Woyke T."/>
            <person name="Wu D."/>
            <person name="Tindall B."/>
            <person name="Pomrenke H.G."/>
            <person name="Brambilla E."/>
            <person name="Klenk H.-P."/>
            <person name="Eisen J.A."/>
        </authorList>
    </citation>
    <scope>NUCLEOTIDE SEQUENCE [LARGE SCALE GENOMIC DNA]</scope>
    <source>
        <strain>DSM 17132</strain>
    </source>
</reference>
<dbReference type="NCBIfam" id="TIGR04057">
    <property type="entry name" value="SusC_RagA_signa"/>
    <property type="match status" value="1"/>
</dbReference>
<dbReference type="RefSeq" id="WP_013406858.1">
    <property type="nucleotide sequence ID" value="NC_014655.1"/>
</dbReference>
<keyword evidence="2 8" id="KW-0813">Transport</keyword>
<evidence type="ECO:0000259" key="11">
    <source>
        <dbReference type="Pfam" id="PF00593"/>
    </source>
</evidence>
<feature type="signal peptide" evidence="10">
    <location>
        <begin position="1"/>
        <end position="25"/>
    </location>
</feature>
<sequence length="990" mass="109367">MNVCKLFQRALSLVLLLFVYAGVMAQSDVKGTVTDVAGEALPGVTVSVKGGTVGTMTDVDGNFTIRAQRGETLVFSYVGYVTKEALVSGTAVNVQLEEDRKTLDEVIVVGYGSMAKKDITSSITSIKQEDFNQGVYTDPAQLLQGKVPGLTISNNNSDPNASPSVTLRGSSTLRSGAAMEPYYVIDGVPGASLSLVSPDDIVSIDVLRDASATAIYGSKAANGVIIVTTKRGKSGQASVTYSGYVSVDKIRKRLEMMNAQQYKDFVLNNGFSLDPYDDTGADTDWQKEVSRTGFSQNHNISINGGNEKTRYSTSVNYLRNLGVIKGSGRERYVARAFVETQAMQDKLTVSFNVNASTSTRNNVPAQGQGLSVYDAMYYYLPMSSVKRPDGSWFEYPQRSQYANPVSLLEESTILSKDKVIQAHARGSYQIFKDLRYNLDLSYQNSQFNYANYYTSKSMVAAGMNGKSTRSAVEGQRKVMEMNLAYDKILNNRHKVGLLGGYSWEENNDNDGFQLTTYNYYSDDLSYHNPGMANNIDLNGFGGYNLSTLRMISFYGRANYSLDGKYLFQATVRRDGSSAFGANNRWATFPSVSFAWRISDEEFAKGTFDDLKFRIGYGVSGNSLGFDVFTATQVYGATGWFTNSEGNLVRTLGAVRNSNPDLRWEKTDMLNIGLDFAILKNRLSGTIEVYNKNTSDLIYDYPVSTTKYLYSYLTTNVGEINNKGIEFTLSAVPVKKKSFSWNTGLTLSHNKNVVKKISNQEFSVNYLNLSNLDGAGQSGMTQQRVMEGYPIGTFYTWEWAGYNDQGVSVYYVHDPATGERTGELTTTPQDKDRAYTGSAQPKLVLGWNNNFNYKRFGLTATFQGLFGNKIMNGTRARHSNVVGNAGNKNLLADVLKTEKVTDYNAHFLSDRYLEKGDYLRLAQLSGSYSIGKIGSGIKNARVFMTVNNAFVLTKYKGLDPEVFLGGITPGIDNRQTYPRTRTVMFGLNLNL</sequence>
<evidence type="ECO:0000256" key="3">
    <source>
        <dbReference type="ARBA" id="ARBA00022452"/>
    </source>
</evidence>
<dbReference type="AlphaFoldDB" id="E4RRH1"/>
<evidence type="ECO:0000259" key="12">
    <source>
        <dbReference type="Pfam" id="PF07715"/>
    </source>
</evidence>
<dbReference type="SUPFAM" id="SSF49464">
    <property type="entry name" value="Carboxypeptidase regulatory domain-like"/>
    <property type="match status" value="1"/>
</dbReference>
<evidence type="ECO:0000313" key="13">
    <source>
        <dbReference type="EMBL" id="ADQ15800.1"/>
    </source>
</evidence>
<feature type="domain" description="TonB-dependent receptor-like beta-barrel" evidence="11">
    <location>
        <begin position="428"/>
        <end position="834"/>
    </location>
</feature>
<dbReference type="eggNOG" id="COG4206">
    <property type="taxonomic scope" value="Bacteria"/>
</dbReference>
<keyword evidence="7 8" id="KW-0998">Cell outer membrane</keyword>
<accession>E4RRH1</accession>
<dbReference type="Pfam" id="PF07715">
    <property type="entry name" value="Plug"/>
    <property type="match status" value="1"/>
</dbReference>
<reference evidence="13 14" key="2">
    <citation type="journal article" date="2011" name="Stand. Genomic Sci.">
        <title>Complete genome sequence of Leadbetterella byssophila type strain (4M15).</title>
        <authorList>
            <person name="Abt B."/>
            <person name="Teshima H."/>
            <person name="Lucas S."/>
            <person name="Lapidus A."/>
            <person name="Del Rio T.G."/>
            <person name="Nolan M."/>
            <person name="Tice H."/>
            <person name="Cheng J.F."/>
            <person name="Pitluck S."/>
            <person name="Liolios K."/>
            <person name="Pagani I."/>
            <person name="Ivanova N."/>
            <person name="Mavromatis K."/>
            <person name="Pati A."/>
            <person name="Tapia R."/>
            <person name="Han C."/>
            <person name="Goodwin L."/>
            <person name="Chen A."/>
            <person name="Palaniappan K."/>
            <person name="Land M."/>
            <person name="Hauser L."/>
            <person name="Chang Y.J."/>
            <person name="Jeffries C.D."/>
            <person name="Rohde M."/>
            <person name="Goker M."/>
            <person name="Tindall B.J."/>
            <person name="Detter J.C."/>
            <person name="Woyke T."/>
            <person name="Bristow J."/>
            <person name="Eisen J.A."/>
            <person name="Markowitz V."/>
            <person name="Hugenholtz P."/>
            <person name="Klenk H.P."/>
            <person name="Kyrpides N.C."/>
        </authorList>
    </citation>
    <scope>NUCLEOTIDE SEQUENCE [LARGE SCALE GENOMIC DNA]</scope>
    <source>
        <strain evidence="14">DSM 17132 / JCM 16389 / KACC 11308 / NBRC 106382 / 4M15</strain>
    </source>
</reference>
<protein>
    <submittedName>
        <fullName evidence="13">TonB-dependent receptor plug</fullName>
    </submittedName>
</protein>
<dbReference type="InterPro" id="IPR023996">
    <property type="entry name" value="TonB-dep_OMP_SusC/RagA"/>
</dbReference>
<dbReference type="NCBIfam" id="TIGR04056">
    <property type="entry name" value="OMP_RagA_SusC"/>
    <property type="match status" value="1"/>
</dbReference>
<dbReference type="KEGG" id="lby:Lbys_0004"/>
<dbReference type="InterPro" id="IPR039426">
    <property type="entry name" value="TonB-dep_rcpt-like"/>
</dbReference>
<organism evidence="13 14">
    <name type="scientific">Leadbetterella byssophila (strain DSM 17132 / JCM 16389 / KACC 11308 / NBRC 106382 / 4M15)</name>
    <dbReference type="NCBI Taxonomy" id="649349"/>
    <lineage>
        <taxon>Bacteria</taxon>
        <taxon>Pseudomonadati</taxon>
        <taxon>Bacteroidota</taxon>
        <taxon>Cytophagia</taxon>
        <taxon>Cytophagales</taxon>
        <taxon>Leadbetterellaceae</taxon>
        <taxon>Leadbetterella</taxon>
    </lineage>
</organism>